<feature type="compositionally biased region" description="Basic and acidic residues" evidence="1">
    <location>
        <begin position="58"/>
        <end position="69"/>
    </location>
</feature>
<feature type="domain" description="Novel toxin 15" evidence="2">
    <location>
        <begin position="78"/>
        <end position="211"/>
    </location>
</feature>
<sequence length="233" mass="26498">MAQLAKHADEVMSAIFSAARRLREGMPENMGRNSRQTRDIIDQTRRTDADMAGRTPKPKPDVENPKPDIKPFTPNANHNQAEFRRQMREQWDAIRNMDLATWRRNRDAYADGRPSESEAAQRAARQNWRDRMEDDLFDSNPELFDTDGNALPELDSALDDWMSTQAATHRLDGIAGGDVTDISGLGDGNVNSSLGSQWRHRIDALETAYNNFVTDYPNVDLSEIYFDLPDLPF</sequence>
<dbReference type="AlphaFoldDB" id="A0A9D1YVC3"/>
<evidence type="ECO:0000259" key="2">
    <source>
        <dbReference type="Pfam" id="PF15604"/>
    </source>
</evidence>
<gene>
    <name evidence="3" type="ORF">H9830_06015</name>
</gene>
<proteinExistence type="predicted"/>
<dbReference type="Pfam" id="PF15604">
    <property type="entry name" value="Ntox15"/>
    <property type="match status" value="1"/>
</dbReference>
<dbReference type="InterPro" id="IPR028949">
    <property type="entry name" value="Ntox15"/>
</dbReference>
<evidence type="ECO:0000256" key="1">
    <source>
        <dbReference type="SAM" id="MobiDB-lite"/>
    </source>
</evidence>
<name>A0A9D1YVC3_9MICO</name>
<evidence type="ECO:0000313" key="4">
    <source>
        <dbReference type="Proteomes" id="UP000824005"/>
    </source>
</evidence>
<dbReference type="EMBL" id="DXDC01000174">
    <property type="protein sequence ID" value="HIY65817.1"/>
    <property type="molecule type" value="Genomic_DNA"/>
</dbReference>
<feature type="compositionally biased region" description="Basic and acidic residues" evidence="1">
    <location>
        <begin position="36"/>
        <end position="51"/>
    </location>
</feature>
<feature type="region of interest" description="Disordered" evidence="1">
    <location>
        <begin position="23"/>
        <end position="76"/>
    </location>
</feature>
<accession>A0A9D1YVC3</accession>
<dbReference type="Proteomes" id="UP000824005">
    <property type="component" value="Unassembled WGS sequence"/>
</dbReference>
<protein>
    <recommendedName>
        <fullName evidence="2">Novel toxin 15 domain-containing protein</fullName>
    </recommendedName>
</protein>
<evidence type="ECO:0000313" key="3">
    <source>
        <dbReference type="EMBL" id="HIY65817.1"/>
    </source>
</evidence>
<comment type="caution">
    <text evidence="3">The sequence shown here is derived from an EMBL/GenBank/DDBJ whole genome shotgun (WGS) entry which is preliminary data.</text>
</comment>
<reference evidence="3" key="1">
    <citation type="journal article" date="2021" name="PeerJ">
        <title>Extensive microbial diversity within the chicken gut microbiome revealed by metagenomics and culture.</title>
        <authorList>
            <person name="Gilroy R."/>
            <person name="Ravi A."/>
            <person name="Getino M."/>
            <person name="Pursley I."/>
            <person name="Horton D.L."/>
            <person name="Alikhan N.F."/>
            <person name="Baker D."/>
            <person name="Gharbi K."/>
            <person name="Hall N."/>
            <person name="Watson M."/>
            <person name="Adriaenssens E.M."/>
            <person name="Foster-Nyarko E."/>
            <person name="Jarju S."/>
            <person name="Secka A."/>
            <person name="Antonio M."/>
            <person name="Oren A."/>
            <person name="Chaudhuri R.R."/>
            <person name="La Ragione R."/>
            <person name="Hildebrand F."/>
            <person name="Pallen M.J."/>
        </authorList>
    </citation>
    <scope>NUCLEOTIDE SEQUENCE</scope>
    <source>
        <strain evidence="3">ChiGjej1B1-98</strain>
    </source>
</reference>
<organism evidence="3 4">
    <name type="scientific">Candidatus Agrococcus pullicola</name>
    <dbReference type="NCBI Taxonomy" id="2838429"/>
    <lineage>
        <taxon>Bacteria</taxon>
        <taxon>Bacillati</taxon>
        <taxon>Actinomycetota</taxon>
        <taxon>Actinomycetes</taxon>
        <taxon>Micrococcales</taxon>
        <taxon>Microbacteriaceae</taxon>
        <taxon>Agrococcus</taxon>
    </lineage>
</organism>
<reference evidence="3" key="2">
    <citation type="submission" date="2021-04" db="EMBL/GenBank/DDBJ databases">
        <authorList>
            <person name="Gilroy R."/>
        </authorList>
    </citation>
    <scope>NUCLEOTIDE SEQUENCE</scope>
    <source>
        <strain evidence="3">ChiGjej1B1-98</strain>
    </source>
</reference>